<dbReference type="CDD" id="cd00082">
    <property type="entry name" value="HisKA"/>
    <property type="match status" value="1"/>
</dbReference>
<dbReference type="GO" id="GO:0005524">
    <property type="term" value="F:ATP binding"/>
    <property type="evidence" value="ECO:0007669"/>
    <property type="project" value="UniProtKB-KW"/>
</dbReference>
<dbReference type="Gene3D" id="3.30.565.10">
    <property type="entry name" value="Histidine kinase-like ATPase, C-terminal domain"/>
    <property type="match status" value="1"/>
</dbReference>
<keyword evidence="6 11" id="KW-0418">Kinase</keyword>
<dbReference type="AlphaFoldDB" id="A0AA96YA86"/>
<feature type="transmembrane region" description="Helical" evidence="9">
    <location>
        <begin position="178"/>
        <end position="199"/>
    </location>
</feature>
<evidence type="ECO:0000256" key="7">
    <source>
        <dbReference type="ARBA" id="ARBA00022840"/>
    </source>
</evidence>
<dbReference type="EC" id="2.7.13.3" evidence="2"/>
<dbReference type="PANTHER" id="PTHR43065">
    <property type="entry name" value="SENSOR HISTIDINE KINASE"/>
    <property type="match status" value="1"/>
</dbReference>
<evidence type="ECO:0000256" key="4">
    <source>
        <dbReference type="ARBA" id="ARBA00022679"/>
    </source>
</evidence>
<keyword evidence="4" id="KW-0808">Transferase</keyword>
<keyword evidence="7" id="KW-0067">ATP-binding</keyword>
<evidence type="ECO:0000256" key="9">
    <source>
        <dbReference type="SAM" id="Phobius"/>
    </source>
</evidence>
<evidence type="ECO:0000256" key="8">
    <source>
        <dbReference type="ARBA" id="ARBA00023012"/>
    </source>
</evidence>
<proteinExistence type="predicted"/>
<dbReference type="EMBL" id="CP053540">
    <property type="protein sequence ID" value="WOB45844.1"/>
    <property type="molecule type" value="Genomic_DNA"/>
</dbReference>
<dbReference type="InterPro" id="IPR036890">
    <property type="entry name" value="HATPase_C_sf"/>
</dbReference>
<dbReference type="SMART" id="SM00387">
    <property type="entry name" value="HATPase_c"/>
    <property type="match status" value="1"/>
</dbReference>
<evidence type="ECO:0000256" key="3">
    <source>
        <dbReference type="ARBA" id="ARBA00022553"/>
    </source>
</evidence>
<reference evidence="11" key="1">
    <citation type="submission" date="2020-05" db="EMBL/GenBank/DDBJ databases">
        <authorList>
            <person name="Zhu T."/>
            <person name="Keshari N."/>
            <person name="Lu X."/>
        </authorList>
    </citation>
    <scope>NUCLEOTIDE SEQUENCE</scope>
    <source>
        <strain evidence="11">NK1-22</strain>
    </source>
</reference>
<keyword evidence="3" id="KW-0597">Phosphoprotein</keyword>
<keyword evidence="9" id="KW-1133">Transmembrane helix</keyword>
<evidence type="ECO:0000256" key="1">
    <source>
        <dbReference type="ARBA" id="ARBA00000085"/>
    </source>
</evidence>
<dbReference type="InterPro" id="IPR003594">
    <property type="entry name" value="HATPase_dom"/>
</dbReference>
<accession>A0AA96YA86</accession>
<evidence type="ECO:0000256" key="2">
    <source>
        <dbReference type="ARBA" id="ARBA00012438"/>
    </source>
</evidence>
<comment type="catalytic activity">
    <reaction evidence="1">
        <text>ATP + protein L-histidine = ADP + protein N-phospho-L-histidine.</text>
        <dbReference type="EC" id="2.7.13.3"/>
    </reaction>
</comment>
<organism evidence="11">
    <name type="scientific">Thermoleptolyngbya oregonensis NK1-22</name>
    <dbReference type="NCBI Taxonomy" id="2547457"/>
    <lineage>
        <taxon>Bacteria</taxon>
        <taxon>Bacillati</taxon>
        <taxon>Cyanobacteriota</taxon>
        <taxon>Cyanophyceae</taxon>
        <taxon>Oculatellales</taxon>
        <taxon>Oculatellaceae</taxon>
        <taxon>Thermoleptolyngbya</taxon>
    </lineage>
</organism>
<dbReference type="PANTHER" id="PTHR43065:SF10">
    <property type="entry name" value="PEROXIDE STRESS-ACTIVATED HISTIDINE KINASE MAK3"/>
    <property type="match status" value="1"/>
</dbReference>
<evidence type="ECO:0000256" key="6">
    <source>
        <dbReference type="ARBA" id="ARBA00022777"/>
    </source>
</evidence>
<dbReference type="KEGG" id="tog:HNI00_16290"/>
<dbReference type="SMART" id="SM00388">
    <property type="entry name" value="HisKA"/>
    <property type="match status" value="1"/>
</dbReference>
<dbReference type="InterPro" id="IPR005467">
    <property type="entry name" value="His_kinase_dom"/>
</dbReference>
<keyword evidence="9" id="KW-0812">Transmembrane</keyword>
<dbReference type="SUPFAM" id="SSF47384">
    <property type="entry name" value="Homodimeric domain of signal transducing histidine kinase"/>
    <property type="match status" value="1"/>
</dbReference>
<name>A0AA96YA86_9CYAN</name>
<dbReference type="Pfam" id="PF00512">
    <property type="entry name" value="HisKA"/>
    <property type="match status" value="1"/>
</dbReference>
<dbReference type="InterPro" id="IPR036097">
    <property type="entry name" value="HisK_dim/P_sf"/>
</dbReference>
<evidence type="ECO:0000256" key="5">
    <source>
        <dbReference type="ARBA" id="ARBA00022741"/>
    </source>
</evidence>
<dbReference type="InterPro" id="IPR003661">
    <property type="entry name" value="HisK_dim/P_dom"/>
</dbReference>
<gene>
    <name evidence="11" type="ORF">HNI00_16290</name>
</gene>
<dbReference type="PRINTS" id="PR00344">
    <property type="entry name" value="BCTRLSENSOR"/>
</dbReference>
<evidence type="ECO:0000313" key="11">
    <source>
        <dbReference type="EMBL" id="WOB45844.1"/>
    </source>
</evidence>
<keyword evidence="5" id="KW-0547">Nucleotide-binding</keyword>
<dbReference type="InterPro" id="IPR004358">
    <property type="entry name" value="Sig_transdc_His_kin-like_C"/>
</dbReference>
<keyword evidence="8" id="KW-0902">Two-component regulatory system</keyword>
<dbReference type="PROSITE" id="PS50109">
    <property type="entry name" value="HIS_KIN"/>
    <property type="match status" value="1"/>
</dbReference>
<dbReference type="SUPFAM" id="SSF55874">
    <property type="entry name" value="ATPase domain of HSP90 chaperone/DNA topoisomerase II/histidine kinase"/>
    <property type="match status" value="1"/>
</dbReference>
<protein>
    <recommendedName>
        <fullName evidence="2">histidine kinase</fullName>
        <ecNumber evidence="2">2.7.13.3</ecNumber>
    </recommendedName>
</protein>
<dbReference type="GO" id="GO:0000155">
    <property type="term" value="F:phosphorelay sensor kinase activity"/>
    <property type="evidence" value="ECO:0007669"/>
    <property type="project" value="InterPro"/>
</dbReference>
<evidence type="ECO:0000259" key="10">
    <source>
        <dbReference type="PROSITE" id="PS50109"/>
    </source>
</evidence>
<dbReference type="CDD" id="cd00075">
    <property type="entry name" value="HATPase"/>
    <property type="match status" value="1"/>
</dbReference>
<feature type="domain" description="Histidine kinase" evidence="10">
    <location>
        <begin position="266"/>
        <end position="473"/>
    </location>
</feature>
<keyword evidence="9" id="KW-0472">Membrane</keyword>
<dbReference type="Pfam" id="PF02518">
    <property type="entry name" value="HATPase_c"/>
    <property type="match status" value="1"/>
</dbReference>
<dbReference type="Gene3D" id="1.10.287.130">
    <property type="match status" value="1"/>
</dbReference>
<sequence length="495" mass="55206">MLQQQLTLLLMVFVGLGGAAMGLLAEVYHRRESTLVARTQAELSQANALLIQKFLESDLVDSHPFGKPEDDILWQQSSQALADFPRVEGGFYLHQVDQLLGYAFPTHGGKVPKRDVPPTERGIILDLVQQTTALRVPQEKVLHAGIDIVILRAEPLPFRGAVWTMKRIPQSQDRQSRLLTLLLVCLMLVAVAWTLLILVQLRHGVRSLQHGIKEIEEGRADEIVPLTMEMGQVGAAITSMHQRRRELENRLQRVERLASLGQLVAGVAHEVRNPLASLRLNLEYLARQAQRQGNVLSIDHLTEQIDRLEALVRQLLYFDKRQQDEAWVPESLEKIVQEAVSLLRLEAQQQGIELVYQPPRRSLLPIPLRCRSLNQMMVNLILNAIQASQAGQAITVGVKEEGDYLVAWVEDAGKGVPPEMKEQIFNPFVSTKPDGTGLGLSISHEIVVQHGGYIDLQSRPGCTRFSAYLPKQPKTGIGGLELAGQGQNGKNSDHR</sequence>